<keyword evidence="1" id="KW-1015">Disulfide bond</keyword>
<keyword evidence="2" id="KW-0732">Signal</keyword>
<dbReference type="PRINTS" id="PR00759">
    <property type="entry name" value="BASICPTASE"/>
</dbReference>
<dbReference type="AlphaFoldDB" id="A0A7J7JBC7"/>
<dbReference type="GO" id="GO:0005615">
    <property type="term" value="C:extracellular space"/>
    <property type="evidence" value="ECO:0007669"/>
    <property type="project" value="TreeGrafter"/>
</dbReference>
<evidence type="ECO:0000256" key="1">
    <source>
        <dbReference type="ARBA" id="ARBA00023157"/>
    </source>
</evidence>
<dbReference type="PROSITE" id="PS00280">
    <property type="entry name" value="BPTI_KUNITZ_1"/>
    <property type="match status" value="1"/>
</dbReference>
<dbReference type="CDD" id="cd22593">
    <property type="entry name" value="Kunitz_conkunitzin"/>
    <property type="match status" value="1"/>
</dbReference>
<dbReference type="FunFam" id="4.10.410.10:FF:000020">
    <property type="entry name" value="Collagen, type VI, alpha 3"/>
    <property type="match status" value="1"/>
</dbReference>
<name>A0A7J7JBC7_BUGNE</name>
<evidence type="ECO:0000256" key="2">
    <source>
        <dbReference type="SAM" id="SignalP"/>
    </source>
</evidence>
<accession>A0A7J7JBC7</accession>
<dbReference type="Pfam" id="PF00014">
    <property type="entry name" value="Kunitz_BPTI"/>
    <property type="match status" value="2"/>
</dbReference>
<organism evidence="4 5">
    <name type="scientific">Bugula neritina</name>
    <name type="common">Brown bryozoan</name>
    <name type="synonym">Sertularia neritina</name>
    <dbReference type="NCBI Taxonomy" id="10212"/>
    <lineage>
        <taxon>Eukaryota</taxon>
        <taxon>Metazoa</taxon>
        <taxon>Spiralia</taxon>
        <taxon>Lophotrochozoa</taxon>
        <taxon>Bryozoa</taxon>
        <taxon>Gymnolaemata</taxon>
        <taxon>Cheilostomatida</taxon>
        <taxon>Flustrina</taxon>
        <taxon>Buguloidea</taxon>
        <taxon>Bugulidae</taxon>
        <taxon>Bugula</taxon>
    </lineage>
</organism>
<dbReference type="Proteomes" id="UP000593567">
    <property type="component" value="Unassembled WGS sequence"/>
</dbReference>
<dbReference type="SMART" id="SM00131">
    <property type="entry name" value="KU"/>
    <property type="match status" value="2"/>
</dbReference>
<feature type="domain" description="BPTI/Kunitz inhibitor" evidence="3">
    <location>
        <begin position="25"/>
        <end position="78"/>
    </location>
</feature>
<dbReference type="InterPro" id="IPR050098">
    <property type="entry name" value="TFPI/VKTCI-like"/>
</dbReference>
<dbReference type="PANTHER" id="PTHR10083">
    <property type="entry name" value="KUNITZ-TYPE PROTEASE INHIBITOR-RELATED"/>
    <property type="match status" value="1"/>
</dbReference>
<dbReference type="Gene3D" id="4.10.410.10">
    <property type="entry name" value="Pancreatic trypsin inhibitor Kunitz domain"/>
    <property type="match status" value="2"/>
</dbReference>
<gene>
    <name evidence="4" type="ORF">EB796_018132</name>
</gene>
<reference evidence="4" key="1">
    <citation type="submission" date="2020-06" db="EMBL/GenBank/DDBJ databases">
        <title>Draft genome of Bugula neritina, a colonial animal packing powerful symbionts and potential medicines.</title>
        <authorList>
            <person name="Rayko M."/>
        </authorList>
    </citation>
    <scope>NUCLEOTIDE SEQUENCE [LARGE SCALE GENOMIC DNA]</scope>
    <source>
        <strain evidence="4">Kwan_BN1</strain>
    </source>
</reference>
<evidence type="ECO:0000313" key="4">
    <source>
        <dbReference type="EMBL" id="KAF6023562.1"/>
    </source>
</evidence>
<feature type="domain" description="BPTI/Kunitz inhibitor" evidence="3">
    <location>
        <begin position="86"/>
        <end position="137"/>
    </location>
</feature>
<feature type="signal peptide" evidence="2">
    <location>
        <begin position="1"/>
        <end position="20"/>
    </location>
</feature>
<dbReference type="InterPro" id="IPR002223">
    <property type="entry name" value="Kunitz_BPTI"/>
</dbReference>
<dbReference type="GO" id="GO:0004867">
    <property type="term" value="F:serine-type endopeptidase inhibitor activity"/>
    <property type="evidence" value="ECO:0007669"/>
    <property type="project" value="InterPro"/>
</dbReference>
<dbReference type="PANTHER" id="PTHR10083:SF374">
    <property type="entry name" value="BPTI_KUNITZ INHIBITOR DOMAIN-CONTAINING PROTEIN"/>
    <property type="match status" value="1"/>
</dbReference>
<dbReference type="OrthoDB" id="4473401at2759"/>
<feature type="chain" id="PRO_5029722822" description="BPTI/Kunitz inhibitor domain-containing protein" evidence="2">
    <location>
        <begin position="21"/>
        <end position="140"/>
    </location>
</feature>
<dbReference type="EMBL" id="VXIV02002698">
    <property type="protein sequence ID" value="KAF6023562.1"/>
    <property type="molecule type" value="Genomic_DNA"/>
</dbReference>
<dbReference type="CDD" id="cd00109">
    <property type="entry name" value="Kunitz-type"/>
    <property type="match status" value="1"/>
</dbReference>
<keyword evidence="5" id="KW-1185">Reference proteome</keyword>
<dbReference type="InterPro" id="IPR020901">
    <property type="entry name" value="Prtase_inh_Kunz-CS"/>
</dbReference>
<dbReference type="InterPro" id="IPR036880">
    <property type="entry name" value="Kunitz_BPTI_sf"/>
</dbReference>
<dbReference type="PROSITE" id="PS50279">
    <property type="entry name" value="BPTI_KUNITZ_2"/>
    <property type="match status" value="2"/>
</dbReference>
<comment type="caution">
    <text evidence="4">The sequence shown here is derived from an EMBL/GenBank/DDBJ whole genome shotgun (WGS) entry which is preliminary data.</text>
</comment>
<protein>
    <recommendedName>
        <fullName evidence="3">BPTI/Kunitz inhibitor domain-containing protein</fullName>
    </recommendedName>
</protein>
<evidence type="ECO:0000259" key="3">
    <source>
        <dbReference type="PROSITE" id="PS50279"/>
    </source>
</evidence>
<dbReference type="SUPFAM" id="SSF57362">
    <property type="entry name" value="BPTI-like"/>
    <property type="match status" value="2"/>
</dbReference>
<evidence type="ECO:0000313" key="5">
    <source>
        <dbReference type="Proteomes" id="UP000593567"/>
    </source>
</evidence>
<sequence>MAKNSVKLLLLTVSVALTFGSDRNCMQEPDPGYRSSGHLRTQRFYYSPIDKMCKSFWYQGAGGNANNFHRSMDCESRCENLVRLACEQQEVRVGLCIHTLHRWYYDRHQKTCEPFVYTGCAGNENRFETKEECENTCVKD</sequence>
<proteinExistence type="predicted"/>